<dbReference type="GO" id="GO:0016757">
    <property type="term" value="F:glycosyltransferase activity"/>
    <property type="evidence" value="ECO:0007669"/>
    <property type="project" value="UniProtKB-KW"/>
</dbReference>
<proteinExistence type="inferred from homology"/>
<protein>
    <submittedName>
        <fullName evidence="5">N-acetylglucosaminyl-diphospho-decaprenol L-rhamnosyltransferase</fullName>
    </submittedName>
</protein>
<evidence type="ECO:0000313" key="6">
    <source>
        <dbReference type="Proteomes" id="UP000198802"/>
    </source>
</evidence>
<comment type="pathway">
    <text evidence="1">Cell wall biogenesis; cell wall polysaccharide biosynthesis.</text>
</comment>
<evidence type="ECO:0000256" key="4">
    <source>
        <dbReference type="ARBA" id="ARBA00022679"/>
    </source>
</evidence>
<dbReference type="PANTHER" id="PTHR43179">
    <property type="entry name" value="RHAMNOSYLTRANSFERASE WBBL"/>
    <property type="match status" value="1"/>
</dbReference>
<keyword evidence="4 5" id="KW-0808">Transferase</keyword>
<evidence type="ECO:0000256" key="3">
    <source>
        <dbReference type="ARBA" id="ARBA00022676"/>
    </source>
</evidence>
<dbReference type="AlphaFoldDB" id="A0A0S4QK48"/>
<gene>
    <name evidence="5" type="ORF">Ga0074812_106113</name>
</gene>
<evidence type="ECO:0000313" key="5">
    <source>
        <dbReference type="EMBL" id="CUU55859.1"/>
    </source>
</evidence>
<sequence>MHNFLAVVVSYGGSPQLHCLLSALAGVAGCRVTLVENRGGTEHEGLPADVELYDGHGNVGYGTAVNIAVRGSLAVDGSLRPAGGPAPERPEWILVVNSDVTVPARTCEQLPELLASVPVGTDALGFPLLAENGGPGRGTAVLPNTRTNAYVAVRGEAAAVARWPDLRYPVGAFFAIRTSAFLRLGGFDPSYWMYYEETDLFARLHAAGGRVGWADDRCQVAHVGGGTVGRAGLLYAELGRSAAIYARRHRATLGRGWLAVHVGQLVVLALRKLAAGRTHDARRAMRILAGLAVGIAQPGREPATTSRWRAVPSARRRELGRIDPETLGAGAAVRLPRPRSAVSPTSWVTADH</sequence>
<accession>A0A0S4QK48</accession>
<keyword evidence="3" id="KW-0328">Glycosyltransferase</keyword>
<dbReference type="EMBL" id="FAOZ01000006">
    <property type="protein sequence ID" value="CUU55859.1"/>
    <property type="molecule type" value="Genomic_DNA"/>
</dbReference>
<dbReference type="SUPFAM" id="SSF53448">
    <property type="entry name" value="Nucleotide-diphospho-sugar transferases"/>
    <property type="match status" value="1"/>
</dbReference>
<dbReference type="InterPro" id="IPR029044">
    <property type="entry name" value="Nucleotide-diphossugar_trans"/>
</dbReference>
<dbReference type="RefSeq" id="WP_091275001.1">
    <property type="nucleotide sequence ID" value="NZ_FAOZ01000006.1"/>
</dbReference>
<reference evidence="6" key="1">
    <citation type="submission" date="2015-11" db="EMBL/GenBank/DDBJ databases">
        <authorList>
            <person name="Varghese N."/>
        </authorList>
    </citation>
    <scope>NUCLEOTIDE SEQUENCE [LARGE SCALE GENOMIC DNA]</scope>
    <source>
        <strain evidence="6">DSM 45899</strain>
    </source>
</reference>
<dbReference type="Gene3D" id="3.90.550.10">
    <property type="entry name" value="Spore Coat Polysaccharide Biosynthesis Protein SpsA, Chain A"/>
    <property type="match status" value="1"/>
</dbReference>
<comment type="similarity">
    <text evidence="2">Belongs to the glycosyltransferase 2 family.</text>
</comment>
<evidence type="ECO:0000256" key="1">
    <source>
        <dbReference type="ARBA" id="ARBA00004776"/>
    </source>
</evidence>
<organism evidence="5 6">
    <name type="scientific">Parafrankia irregularis</name>
    <dbReference type="NCBI Taxonomy" id="795642"/>
    <lineage>
        <taxon>Bacteria</taxon>
        <taxon>Bacillati</taxon>
        <taxon>Actinomycetota</taxon>
        <taxon>Actinomycetes</taxon>
        <taxon>Frankiales</taxon>
        <taxon>Frankiaceae</taxon>
        <taxon>Parafrankia</taxon>
    </lineage>
</organism>
<dbReference type="PANTHER" id="PTHR43179:SF12">
    <property type="entry name" value="GALACTOFURANOSYLTRANSFERASE GLFT2"/>
    <property type="match status" value="1"/>
</dbReference>
<evidence type="ECO:0000256" key="2">
    <source>
        <dbReference type="ARBA" id="ARBA00006739"/>
    </source>
</evidence>
<name>A0A0S4QK48_9ACTN</name>
<keyword evidence="6" id="KW-1185">Reference proteome</keyword>
<dbReference type="Proteomes" id="UP000198802">
    <property type="component" value="Unassembled WGS sequence"/>
</dbReference>